<gene>
    <name evidence="1" type="ORF">VR44_40725</name>
</gene>
<feature type="non-terminal residue" evidence="1">
    <location>
        <position position="79"/>
    </location>
</feature>
<comment type="caution">
    <text evidence="1">The sequence shown here is derived from an EMBL/GenBank/DDBJ whole genome shotgun (WGS) entry which is preliminary data.</text>
</comment>
<dbReference type="Proteomes" id="UP000033551">
    <property type="component" value="Unassembled WGS sequence"/>
</dbReference>
<dbReference type="EMBL" id="JZWV01001829">
    <property type="protein sequence ID" value="KJY15870.1"/>
    <property type="molecule type" value="Genomic_DNA"/>
</dbReference>
<keyword evidence="2" id="KW-1185">Reference proteome</keyword>
<proteinExistence type="predicted"/>
<reference evidence="1 2" key="1">
    <citation type="submission" date="2015-02" db="EMBL/GenBank/DDBJ databases">
        <authorList>
            <person name="Ju K.-S."/>
            <person name="Doroghazi J.R."/>
            <person name="Metcalf W."/>
        </authorList>
    </citation>
    <scope>NUCLEOTIDE SEQUENCE [LARGE SCALE GENOMIC DNA]</scope>
    <source>
        <strain evidence="1 2">NRRL ISP-5550</strain>
    </source>
</reference>
<evidence type="ECO:0000313" key="2">
    <source>
        <dbReference type="Proteomes" id="UP000033551"/>
    </source>
</evidence>
<name>A0A0F4I1G7_9ACTN</name>
<feature type="non-terminal residue" evidence="1">
    <location>
        <position position="1"/>
    </location>
</feature>
<dbReference type="AlphaFoldDB" id="A0A0F4I1G7"/>
<accession>A0A0F4I1G7</accession>
<evidence type="ECO:0000313" key="1">
    <source>
        <dbReference type="EMBL" id="KJY15870.1"/>
    </source>
</evidence>
<protein>
    <submittedName>
        <fullName evidence="1">Uncharacterized protein</fullName>
    </submittedName>
</protein>
<sequence>WGEVTDPAAEKLLAPTGWVKPDPKAYPTGGDWAERYLQPLADVLGDKVRLSARVTGVSRTGRDRIVDADREAQPFTVHA</sequence>
<organism evidence="1 2">
    <name type="scientific">Streptomyces katrae</name>
    <dbReference type="NCBI Taxonomy" id="68223"/>
    <lineage>
        <taxon>Bacteria</taxon>
        <taxon>Bacillati</taxon>
        <taxon>Actinomycetota</taxon>
        <taxon>Actinomycetes</taxon>
        <taxon>Kitasatosporales</taxon>
        <taxon>Streptomycetaceae</taxon>
        <taxon>Streptomyces</taxon>
    </lineage>
</organism>